<evidence type="ECO:0000256" key="3">
    <source>
        <dbReference type="ARBA" id="ARBA00023163"/>
    </source>
</evidence>
<dbReference type="RefSeq" id="WP_115480931.1">
    <property type="nucleotide sequence ID" value="NZ_QRCT01000012.1"/>
</dbReference>
<sequence length="239" mass="27660">MSKLPAYIKMYNTIKAEIQKEIYQVGDLLPVEAELEKLFSVSRTTVRRAMELLSREGFVEIKQGRGTMVLDYRTKQNLNQVTSVSETLRRKGYTVKTKSMYIDIIHAPSNLAEELMINQGEMIARVQRIQLADEKPVAIMKNYIPYPLVQGIEEYTNQFTALYQFLEEKYEIQIDAAKDKIYAKGADFTEAEMLRVKPETALLCIRRVCFQDERPVCVDVVSIIGNQYELELSMMGRYK</sequence>
<dbReference type="SMART" id="SM00866">
    <property type="entry name" value="UTRA"/>
    <property type="match status" value="1"/>
</dbReference>
<feature type="domain" description="HTH gntR-type" evidence="4">
    <location>
        <begin position="4"/>
        <end position="72"/>
    </location>
</feature>
<keyword evidence="2" id="KW-0238">DNA-binding</keyword>
<dbReference type="InterPro" id="IPR036390">
    <property type="entry name" value="WH_DNA-bd_sf"/>
</dbReference>
<dbReference type="GO" id="GO:0045892">
    <property type="term" value="P:negative regulation of DNA-templated transcription"/>
    <property type="evidence" value="ECO:0007669"/>
    <property type="project" value="TreeGrafter"/>
</dbReference>
<dbReference type="GO" id="GO:0003700">
    <property type="term" value="F:DNA-binding transcription factor activity"/>
    <property type="evidence" value="ECO:0007669"/>
    <property type="project" value="InterPro"/>
</dbReference>
<evidence type="ECO:0000256" key="1">
    <source>
        <dbReference type="ARBA" id="ARBA00023015"/>
    </source>
</evidence>
<dbReference type="InterPro" id="IPR000524">
    <property type="entry name" value="Tscrpt_reg_HTH_GntR"/>
</dbReference>
<keyword evidence="6" id="KW-1185">Reference proteome</keyword>
<dbReference type="AlphaFoldDB" id="A0A371AYS3"/>
<dbReference type="InterPro" id="IPR028978">
    <property type="entry name" value="Chorismate_lyase_/UTRA_dom_sf"/>
</dbReference>
<keyword evidence="3" id="KW-0804">Transcription</keyword>
<protein>
    <submittedName>
        <fullName evidence="5">GntR family transcriptional regulator</fullName>
    </submittedName>
</protein>
<dbReference type="InterPro" id="IPR011663">
    <property type="entry name" value="UTRA"/>
</dbReference>
<keyword evidence="1" id="KW-0805">Transcription regulation</keyword>
<proteinExistence type="predicted"/>
<dbReference type="OrthoDB" id="9801546at2"/>
<organism evidence="5 6">
    <name type="scientific">Anaerosacchariphilus polymeriproducens</name>
    <dbReference type="NCBI Taxonomy" id="1812858"/>
    <lineage>
        <taxon>Bacteria</taxon>
        <taxon>Bacillati</taxon>
        <taxon>Bacillota</taxon>
        <taxon>Clostridia</taxon>
        <taxon>Lachnospirales</taxon>
        <taxon>Lachnospiraceae</taxon>
        <taxon>Anaerosacchariphilus</taxon>
    </lineage>
</organism>
<dbReference type="InterPro" id="IPR036388">
    <property type="entry name" value="WH-like_DNA-bd_sf"/>
</dbReference>
<dbReference type="Pfam" id="PF07702">
    <property type="entry name" value="UTRA"/>
    <property type="match status" value="1"/>
</dbReference>
<dbReference type="Proteomes" id="UP000255036">
    <property type="component" value="Unassembled WGS sequence"/>
</dbReference>
<dbReference type="GO" id="GO:0003677">
    <property type="term" value="F:DNA binding"/>
    <property type="evidence" value="ECO:0007669"/>
    <property type="project" value="UniProtKB-KW"/>
</dbReference>
<dbReference type="EMBL" id="QRCT01000012">
    <property type="protein sequence ID" value="RDU24699.1"/>
    <property type="molecule type" value="Genomic_DNA"/>
</dbReference>
<dbReference type="PRINTS" id="PR00035">
    <property type="entry name" value="HTHGNTR"/>
</dbReference>
<name>A0A371AYS3_9FIRM</name>
<dbReference type="PROSITE" id="PS50949">
    <property type="entry name" value="HTH_GNTR"/>
    <property type="match status" value="1"/>
</dbReference>
<accession>A0A371AYS3</accession>
<dbReference type="SUPFAM" id="SSF46785">
    <property type="entry name" value="Winged helix' DNA-binding domain"/>
    <property type="match status" value="1"/>
</dbReference>
<dbReference type="SUPFAM" id="SSF64288">
    <property type="entry name" value="Chorismate lyase-like"/>
    <property type="match status" value="1"/>
</dbReference>
<dbReference type="CDD" id="cd07377">
    <property type="entry name" value="WHTH_GntR"/>
    <property type="match status" value="1"/>
</dbReference>
<dbReference type="Gene3D" id="3.40.1410.10">
    <property type="entry name" value="Chorismate lyase-like"/>
    <property type="match status" value="1"/>
</dbReference>
<dbReference type="Gene3D" id="1.10.10.10">
    <property type="entry name" value="Winged helix-like DNA-binding domain superfamily/Winged helix DNA-binding domain"/>
    <property type="match status" value="1"/>
</dbReference>
<gene>
    <name evidence="5" type="ORF">DWV06_04315</name>
</gene>
<evidence type="ECO:0000256" key="2">
    <source>
        <dbReference type="ARBA" id="ARBA00023125"/>
    </source>
</evidence>
<evidence type="ECO:0000313" key="6">
    <source>
        <dbReference type="Proteomes" id="UP000255036"/>
    </source>
</evidence>
<dbReference type="PANTHER" id="PTHR44846:SF1">
    <property type="entry name" value="MANNOSYL-D-GLYCERATE TRANSPORT_METABOLISM SYSTEM REPRESSOR MNGR-RELATED"/>
    <property type="match status" value="1"/>
</dbReference>
<evidence type="ECO:0000259" key="4">
    <source>
        <dbReference type="PROSITE" id="PS50949"/>
    </source>
</evidence>
<dbReference type="SMART" id="SM00345">
    <property type="entry name" value="HTH_GNTR"/>
    <property type="match status" value="1"/>
</dbReference>
<dbReference type="InterPro" id="IPR050679">
    <property type="entry name" value="Bact_HTH_transcr_reg"/>
</dbReference>
<evidence type="ECO:0000313" key="5">
    <source>
        <dbReference type="EMBL" id="RDU24699.1"/>
    </source>
</evidence>
<reference evidence="5 6" key="1">
    <citation type="submission" date="2018-07" db="EMBL/GenBank/DDBJ databases">
        <title>Anaerosacharophilus polymeroproducens gen. nov. sp. nov., an anaerobic bacterium isolated from salt field.</title>
        <authorList>
            <person name="Kim W."/>
            <person name="Yang S.-H."/>
            <person name="Oh J."/>
            <person name="Lee J.-H."/>
            <person name="Kwon K.K."/>
        </authorList>
    </citation>
    <scope>NUCLEOTIDE SEQUENCE [LARGE SCALE GENOMIC DNA]</scope>
    <source>
        <strain evidence="5 6">MCWD5</strain>
    </source>
</reference>
<comment type="caution">
    <text evidence="5">The sequence shown here is derived from an EMBL/GenBank/DDBJ whole genome shotgun (WGS) entry which is preliminary data.</text>
</comment>
<dbReference type="Pfam" id="PF00392">
    <property type="entry name" value="GntR"/>
    <property type="match status" value="1"/>
</dbReference>
<dbReference type="PANTHER" id="PTHR44846">
    <property type="entry name" value="MANNOSYL-D-GLYCERATE TRANSPORT/METABOLISM SYSTEM REPRESSOR MNGR-RELATED"/>
    <property type="match status" value="1"/>
</dbReference>